<feature type="domain" description="Serine-threonine/tyrosine-protein kinase catalytic" evidence="3">
    <location>
        <begin position="182"/>
        <end position="254"/>
    </location>
</feature>
<dbReference type="PANTHER" id="PTHR48007">
    <property type="entry name" value="LEUCINE-RICH REPEAT RECEPTOR-LIKE PROTEIN KINASE PXC1"/>
    <property type="match status" value="1"/>
</dbReference>
<dbReference type="InterPro" id="IPR032675">
    <property type="entry name" value="LRR_dom_sf"/>
</dbReference>
<keyword evidence="5" id="KW-1185">Reference proteome</keyword>
<dbReference type="PANTHER" id="PTHR48007:SF29">
    <property type="entry name" value="POLLEN RECEPTOR-LIKE KINASE 3"/>
    <property type="match status" value="1"/>
</dbReference>
<dbReference type="InterPro" id="IPR011009">
    <property type="entry name" value="Kinase-like_dom_sf"/>
</dbReference>
<dbReference type="InterPro" id="IPR001245">
    <property type="entry name" value="Ser-Thr/Tyr_kinase_cat_dom"/>
</dbReference>
<name>A0A6A3BCL0_HIBSY</name>
<feature type="transmembrane region" description="Helical" evidence="2">
    <location>
        <begin position="249"/>
        <end position="272"/>
    </location>
</feature>
<dbReference type="Gene3D" id="3.30.200.20">
    <property type="entry name" value="Phosphorylase Kinase, domain 1"/>
    <property type="match status" value="1"/>
</dbReference>
<keyword evidence="2" id="KW-0812">Transmembrane</keyword>
<dbReference type="AlphaFoldDB" id="A0A6A3BCL0"/>
<reference evidence="4" key="1">
    <citation type="submission" date="2019-09" db="EMBL/GenBank/DDBJ databases">
        <title>Draft genome information of white flower Hibiscus syriacus.</title>
        <authorList>
            <person name="Kim Y.-M."/>
        </authorList>
    </citation>
    <scope>NUCLEOTIDE SEQUENCE [LARGE SCALE GENOMIC DNA]</scope>
    <source>
        <strain evidence="4">YM2019G1</strain>
    </source>
</reference>
<evidence type="ECO:0000259" key="3">
    <source>
        <dbReference type="Pfam" id="PF07714"/>
    </source>
</evidence>
<feature type="compositionally biased region" description="Polar residues" evidence="1">
    <location>
        <begin position="157"/>
        <end position="171"/>
    </location>
</feature>
<dbReference type="InterPro" id="IPR001611">
    <property type="entry name" value="Leu-rich_rpt"/>
</dbReference>
<gene>
    <name evidence="4" type="ORF">F3Y22_tig00110247pilonHSYRG00046</name>
</gene>
<comment type="caution">
    <text evidence="4">The sequence shown here is derived from an EMBL/GenBank/DDBJ whole genome shotgun (WGS) entry which is preliminary data.</text>
</comment>
<feature type="region of interest" description="Disordered" evidence="1">
    <location>
        <begin position="131"/>
        <end position="171"/>
    </location>
</feature>
<dbReference type="Gene3D" id="3.80.10.10">
    <property type="entry name" value="Ribonuclease Inhibitor"/>
    <property type="match status" value="1"/>
</dbReference>
<evidence type="ECO:0000313" key="5">
    <source>
        <dbReference type="Proteomes" id="UP000436088"/>
    </source>
</evidence>
<evidence type="ECO:0000256" key="1">
    <source>
        <dbReference type="SAM" id="MobiDB-lite"/>
    </source>
</evidence>
<evidence type="ECO:0000313" key="4">
    <source>
        <dbReference type="EMBL" id="KAE8712529.1"/>
    </source>
</evidence>
<sequence>MRSLKKVWLNENNFTGKIPSSLMQLPNLVELHLEGNHFSGVIPELMYPNVTNSLNLSSNNLDGNIPKSFSKFNASAFEGNVGLCGTQLKRRCVHHSIADKSTSPSTASIIVISVTLAAMFFFVIATIASNTQDEGDDSSDRNSSRGSSRHVHVTPGSARQTLQESSGKNSLSLKIKRGLSPRAEMGNGLVVVVKRMREMTKLGKDGFGEEMKRFGEFEHPNVLTPLAFHYRKEDKLIVSEYMPCGSLSYALHGNIIFIFGSLSYILNMFYLINSNDVAKGLFAYRSPECLQNQHVSPKSDFYCLGIVILEIVTGKYPSLYLNKVDGGIDIVQWVQSSMSEKHVGELIDPGILSSGPASITQMVKIIEIGVACTKSNERLNLNNAISEIQEVSSSAPLGVGVKVFAPPDRKDSIWDRQGSDMDY</sequence>
<dbReference type="GO" id="GO:0004672">
    <property type="term" value="F:protein kinase activity"/>
    <property type="evidence" value="ECO:0007669"/>
    <property type="project" value="InterPro"/>
</dbReference>
<keyword evidence="2" id="KW-1133">Transmembrane helix</keyword>
<keyword evidence="2" id="KW-0472">Membrane</keyword>
<dbReference type="Pfam" id="PF00560">
    <property type="entry name" value="LRR_1"/>
    <property type="match status" value="3"/>
</dbReference>
<dbReference type="SUPFAM" id="SSF52058">
    <property type="entry name" value="L domain-like"/>
    <property type="match status" value="1"/>
</dbReference>
<feature type="transmembrane region" description="Helical" evidence="2">
    <location>
        <begin position="109"/>
        <end position="128"/>
    </location>
</feature>
<dbReference type="Gene3D" id="1.10.510.10">
    <property type="entry name" value="Transferase(Phosphotransferase) domain 1"/>
    <property type="match status" value="1"/>
</dbReference>
<dbReference type="EMBL" id="VEPZ02000894">
    <property type="protein sequence ID" value="KAE8712529.1"/>
    <property type="molecule type" value="Genomic_DNA"/>
</dbReference>
<evidence type="ECO:0000256" key="2">
    <source>
        <dbReference type="SAM" id="Phobius"/>
    </source>
</evidence>
<protein>
    <recommendedName>
        <fullName evidence="3">Serine-threonine/tyrosine-protein kinase catalytic domain-containing protein</fullName>
    </recommendedName>
</protein>
<dbReference type="Pfam" id="PF07714">
    <property type="entry name" value="PK_Tyr_Ser-Thr"/>
    <property type="match status" value="1"/>
</dbReference>
<organism evidence="4 5">
    <name type="scientific">Hibiscus syriacus</name>
    <name type="common">Rose of Sharon</name>
    <dbReference type="NCBI Taxonomy" id="106335"/>
    <lineage>
        <taxon>Eukaryota</taxon>
        <taxon>Viridiplantae</taxon>
        <taxon>Streptophyta</taxon>
        <taxon>Embryophyta</taxon>
        <taxon>Tracheophyta</taxon>
        <taxon>Spermatophyta</taxon>
        <taxon>Magnoliopsida</taxon>
        <taxon>eudicotyledons</taxon>
        <taxon>Gunneridae</taxon>
        <taxon>Pentapetalae</taxon>
        <taxon>rosids</taxon>
        <taxon>malvids</taxon>
        <taxon>Malvales</taxon>
        <taxon>Malvaceae</taxon>
        <taxon>Malvoideae</taxon>
        <taxon>Hibiscus</taxon>
    </lineage>
</organism>
<proteinExistence type="predicted"/>
<dbReference type="InterPro" id="IPR046959">
    <property type="entry name" value="PRK1-6/SRF4-like"/>
</dbReference>
<dbReference type="Proteomes" id="UP000436088">
    <property type="component" value="Unassembled WGS sequence"/>
</dbReference>
<dbReference type="SUPFAM" id="SSF56112">
    <property type="entry name" value="Protein kinase-like (PK-like)"/>
    <property type="match status" value="1"/>
</dbReference>
<accession>A0A6A3BCL0</accession>